<dbReference type="GO" id="GO:0006355">
    <property type="term" value="P:regulation of DNA-templated transcription"/>
    <property type="evidence" value="ECO:0007669"/>
    <property type="project" value="InterPro"/>
</dbReference>
<dbReference type="Proteomes" id="UP000588098">
    <property type="component" value="Unassembled WGS sequence"/>
</dbReference>
<evidence type="ECO:0000313" key="7">
    <source>
        <dbReference type="Proteomes" id="UP000588098"/>
    </source>
</evidence>
<evidence type="ECO:0000256" key="3">
    <source>
        <dbReference type="ARBA" id="ARBA00023163"/>
    </source>
</evidence>
<dbReference type="EMBL" id="JACHJL010000020">
    <property type="protein sequence ID" value="MBB5938982.1"/>
    <property type="molecule type" value="Genomic_DNA"/>
</dbReference>
<dbReference type="Pfam" id="PF00196">
    <property type="entry name" value="GerE"/>
    <property type="match status" value="1"/>
</dbReference>
<dbReference type="SUPFAM" id="SSF46894">
    <property type="entry name" value="C-terminal effector domain of the bipartite response regulators"/>
    <property type="match status" value="1"/>
</dbReference>
<dbReference type="RefSeq" id="WP_184577323.1">
    <property type="nucleotide sequence ID" value="NZ_JACHJL010000020.1"/>
</dbReference>
<dbReference type="PRINTS" id="PR00038">
    <property type="entry name" value="HTHLUXR"/>
</dbReference>
<sequence>MDHFQQGALQRLSAREREVLVYLAAGHTYAAIAHCMEVSPHTVDTYLRRIRGKTGARHRMHLLLLAMGVTAPKGTRLPPVPAPPASAPRTGLAVEAS</sequence>
<dbReference type="PROSITE" id="PS00622">
    <property type="entry name" value="HTH_LUXR_1"/>
    <property type="match status" value="1"/>
</dbReference>
<evidence type="ECO:0000256" key="4">
    <source>
        <dbReference type="SAM" id="MobiDB-lite"/>
    </source>
</evidence>
<protein>
    <submittedName>
        <fullName evidence="6">DNA-binding CsgD family transcriptional regulator</fullName>
    </submittedName>
</protein>
<evidence type="ECO:0000256" key="1">
    <source>
        <dbReference type="ARBA" id="ARBA00023015"/>
    </source>
</evidence>
<feature type="region of interest" description="Disordered" evidence="4">
    <location>
        <begin position="74"/>
        <end position="97"/>
    </location>
</feature>
<dbReference type="InterPro" id="IPR036388">
    <property type="entry name" value="WH-like_DNA-bd_sf"/>
</dbReference>
<dbReference type="PANTHER" id="PTHR44688:SF16">
    <property type="entry name" value="DNA-BINDING TRANSCRIPTIONAL ACTIVATOR DEVR_DOSR"/>
    <property type="match status" value="1"/>
</dbReference>
<dbReference type="AlphaFoldDB" id="A0A7W9QGV2"/>
<evidence type="ECO:0000256" key="2">
    <source>
        <dbReference type="ARBA" id="ARBA00023125"/>
    </source>
</evidence>
<comment type="caution">
    <text evidence="6">The sequence shown here is derived from an EMBL/GenBank/DDBJ whole genome shotgun (WGS) entry which is preliminary data.</text>
</comment>
<accession>A0A7W9QGV2</accession>
<dbReference type="GO" id="GO:0003677">
    <property type="term" value="F:DNA binding"/>
    <property type="evidence" value="ECO:0007669"/>
    <property type="project" value="UniProtKB-KW"/>
</dbReference>
<keyword evidence="2 6" id="KW-0238">DNA-binding</keyword>
<proteinExistence type="predicted"/>
<dbReference type="InterPro" id="IPR016032">
    <property type="entry name" value="Sig_transdc_resp-reg_C-effctor"/>
</dbReference>
<gene>
    <name evidence="6" type="ORF">FHS42_006074</name>
</gene>
<name>A0A7W9QGV2_9ACTN</name>
<keyword evidence="1" id="KW-0805">Transcription regulation</keyword>
<dbReference type="Gene3D" id="1.10.10.10">
    <property type="entry name" value="Winged helix-like DNA-binding domain superfamily/Winged helix DNA-binding domain"/>
    <property type="match status" value="1"/>
</dbReference>
<organism evidence="6 7">
    <name type="scientific">Streptomyces zagrosensis</name>
    <dbReference type="NCBI Taxonomy" id="1042984"/>
    <lineage>
        <taxon>Bacteria</taxon>
        <taxon>Bacillati</taxon>
        <taxon>Actinomycetota</taxon>
        <taxon>Actinomycetes</taxon>
        <taxon>Kitasatosporales</taxon>
        <taxon>Streptomycetaceae</taxon>
        <taxon>Streptomyces</taxon>
    </lineage>
</organism>
<keyword evidence="7" id="KW-1185">Reference proteome</keyword>
<keyword evidence="3" id="KW-0804">Transcription</keyword>
<feature type="domain" description="HTH luxR-type" evidence="5">
    <location>
        <begin position="5"/>
        <end position="70"/>
    </location>
</feature>
<evidence type="ECO:0000313" key="6">
    <source>
        <dbReference type="EMBL" id="MBB5938982.1"/>
    </source>
</evidence>
<dbReference type="PROSITE" id="PS50043">
    <property type="entry name" value="HTH_LUXR_2"/>
    <property type="match status" value="1"/>
</dbReference>
<evidence type="ECO:0000259" key="5">
    <source>
        <dbReference type="PROSITE" id="PS50043"/>
    </source>
</evidence>
<dbReference type="InterPro" id="IPR000792">
    <property type="entry name" value="Tscrpt_reg_LuxR_C"/>
</dbReference>
<dbReference type="PANTHER" id="PTHR44688">
    <property type="entry name" value="DNA-BINDING TRANSCRIPTIONAL ACTIVATOR DEVR_DOSR"/>
    <property type="match status" value="1"/>
</dbReference>
<reference evidence="6 7" key="1">
    <citation type="submission" date="2020-08" db="EMBL/GenBank/DDBJ databases">
        <title>Genomic Encyclopedia of Type Strains, Phase III (KMG-III): the genomes of soil and plant-associated and newly described type strains.</title>
        <authorList>
            <person name="Whitman W."/>
        </authorList>
    </citation>
    <scope>NUCLEOTIDE SEQUENCE [LARGE SCALE GENOMIC DNA]</scope>
    <source>
        <strain evidence="6 7">CECT 8305</strain>
    </source>
</reference>
<dbReference type="CDD" id="cd06170">
    <property type="entry name" value="LuxR_C_like"/>
    <property type="match status" value="1"/>
</dbReference>
<dbReference type="SMART" id="SM00421">
    <property type="entry name" value="HTH_LUXR"/>
    <property type="match status" value="1"/>
</dbReference>